<evidence type="ECO:0000313" key="2">
    <source>
        <dbReference type="EMBL" id="PKC05058.1"/>
    </source>
</evidence>
<sequence length="64" mass="6982">MYKVIPELMEIGVGNDLGVILSARELVVEDVPEGVLIFEDVKVTILSLLFCGLLLFITSFGLLS</sequence>
<dbReference type="Proteomes" id="UP000232722">
    <property type="component" value="Unassembled WGS sequence"/>
</dbReference>
<evidence type="ECO:0000313" key="5">
    <source>
        <dbReference type="Proteomes" id="UP000232722"/>
    </source>
</evidence>
<keyword evidence="1" id="KW-0472">Membrane</keyword>
<reference evidence="2 5" key="1">
    <citation type="submission" date="2016-04" db="EMBL/GenBank/DDBJ databases">
        <title>Genome analyses suggest a sexual origin of heterokaryosis in a supposedly ancient asexual fungus.</title>
        <authorList>
            <person name="Ropars J."/>
            <person name="Sedzielewska K."/>
            <person name="Noel J."/>
            <person name="Charron P."/>
            <person name="Farinelli L."/>
            <person name="Marton T."/>
            <person name="Kruger M."/>
            <person name="Pelin A."/>
            <person name="Brachmann A."/>
            <person name="Corradi N."/>
        </authorList>
    </citation>
    <scope>NUCLEOTIDE SEQUENCE [LARGE SCALE GENOMIC DNA]</scope>
    <source>
        <strain evidence="2 5">A5</strain>
    </source>
</reference>
<dbReference type="Proteomes" id="UP000232688">
    <property type="component" value="Unassembled WGS sequence"/>
</dbReference>
<evidence type="ECO:0000256" key="1">
    <source>
        <dbReference type="SAM" id="Phobius"/>
    </source>
</evidence>
<accession>A0A2N0S6F9</accession>
<protein>
    <submittedName>
        <fullName evidence="3">Uncharacterized protein</fullName>
    </submittedName>
</protein>
<dbReference type="EMBL" id="LLXH01000182">
    <property type="protein sequence ID" value="PKC71146.1"/>
    <property type="molecule type" value="Genomic_DNA"/>
</dbReference>
<dbReference type="AlphaFoldDB" id="A0A2N0S6F9"/>
<keyword evidence="1" id="KW-1133">Transmembrane helix</keyword>
<gene>
    <name evidence="3" type="ORF">RhiirA1_413571</name>
    <name evidence="2" type="ORF">RhiirA5_361762</name>
</gene>
<comment type="caution">
    <text evidence="3">The sequence shown here is derived from an EMBL/GenBank/DDBJ whole genome shotgun (WGS) entry which is preliminary data.</text>
</comment>
<keyword evidence="1" id="KW-0812">Transmembrane</keyword>
<reference evidence="3 4" key="4">
    <citation type="submission" date="2017-10" db="EMBL/GenBank/DDBJ databases">
        <title>Genome analyses suggest a sexual origin of heterokaryosis in a supposedly ancient asexual fungus.</title>
        <authorList>
            <person name="Corradi N."/>
            <person name="Sedzielewska K."/>
            <person name="Noel J."/>
            <person name="Charron P."/>
            <person name="Farinelli L."/>
            <person name="Marton T."/>
            <person name="Kruger M."/>
            <person name="Pelin A."/>
            <person name="Brachmann A."/>
            <person name="Corradi N."/>
        </authorList>
    </citation>
    <scope>NUCLEOTIDE SEQUENCE [LARGE SCALE GENOMIC DNA]</scope>
    <source>
        <strain evidence="3 4">A1</strain>
    </source>
</reference>
<organism evidence="3 4">
    <name type="scientific">Rhizophagus irregularis</name>
    <dbReference type="NCBI Taxonomy" id="588596"/>
    <lineage>
        <taxon>Eukaryota</taxon>
        <taxon>Fungi</taxon>
        <taxon>Fungi incertae sedis</taxon>
        <taxon>Mucoromycota</taxon>
        <taxon>Glomeromycotina</taxon>
        <taxon>Glomeromycetes</taxon>
        <taxon>Glomerales</taxon>
        <taxon>Glomeraceae</taxon>
        <taxon>Rhizophagus</taxon>
    </lineage>
</organism>
<dbReference type="VEuPathDB" id="FungiDB:RhiirA1_413571"/>
<name>A0A2N0S6F9_9GLOM</name>
<feature type="transmembrane region" description="Helical" evidence="1">
    <location>
        <begin position="43"/>
        <end position="63"/>
    </location>
</feature>
<reference evidence="2 5" key="2">
    <citation type="submission" date="2017-09" db="EMBL/GenBank/DDBJ databases">
        <title>Extensive intraspecific genome diversity in a model arbuscular mycorrhizal fungus.</title>
        <authorList>
            <person name="Chen E.C."/>
            <person name="Morin E."/>
            <person name="Beaudet D."/>
            <person name="Noel J."/>
            <person name="Ndikumana S."/>
            <person name="Charron P."/>
            <person name="St-Onge C."/>
            <person name="Giorgi J."/>
            <person name="Grigoriev I.V."/>
            <person name="Roux C."/>
            <person name="Martin F.M."/>
            <person name="Corradi N."/>
        </authorList>
    </citation>
    <scope>NUCLEOTIDE SEQUENCE [LARGE SCALE GENOMIC DNA]</scope>
    <source>
        <strain evidence="2 5">A5</strain>
    </source>
</reference>
<evidence type="ECO:0000313" key="3">
    <source>
        <dbReference type="EMBL" id="PKC71146.1"/>
    </source>
</evidence>
<reference evidence="3 4" key="3">
    <citation type="submission" date="2017-10" db="EMBL/GenBank/DDBJ databases">
        <title>Extensive intraspecific genome diversity in a model arbuscular mycorrhizal fungus.</title>
        <authorList>
            <person name="Chen E.C.H."/>
            <person name="Morin E."/>
            <person name="Baudet D."/>
            <person name="Noel J."/>
            <person name="Ndikumana S."/>
            <person name="Charron P."/>
            <person name="St-Onge C."/>
            <person name="Giorgi J."/>
            <person name="Grigoriev I.V."/>
            <person name="Roux C."/>
            <person name="Martin F.M."/>
            <person name="Corradi N."/>
        </authorList>
    </citation>
    <scope>NUCLEOTIDE SEQUENCE [LARGE SCALE GENOMIC DNA]</scope>
    <source>
        <strain evidence="3 4">A1</strain>
    </source>
</reference>
<proteinExistence type="predicted"/>
<evidence type="ECO:0000313" key="4">
    <source>
        <dbReference type="Proteomes" id="UP000232688"/>
    </source>
</evidence>
<dbReference type="EMBL" id="LLXJ01000924">
    <property type="protein sequence ID" value="PKC05058.1"/>
    <property type="molecule type" value="Genomic_DNA"/>
</dbReference>